<sequence>MKQKIRELGFSEKEADVYLTIVEIGSAVASDIAQKARIKRSTTYVILDALLERGLVSVTERQRVKLYNSTPPEQLIQHLQDTAKRYTSMADTAKKLLPALKASRKELAPAPKVQLFQGAKGIKTVYEDTLSSLEGIRVHASFMHDASEANDDAHKRPTIRMRLVTPTAVTGGKKAVAEGKEILRKAVFASREDTDASSEINVYDDRVVFISSAENFAVVIESKELASAFKKTFSAPEKESAQRRPVPGGLSPAFG</sequence>
<dbReference type="Gene3D" id="1.10.10.10">
    <property type="entry name" value="Winged helix-like DNA-binding domain superfamily/Winged helix DNA-binding domain"/>
    <property type="match status" value="1"/>
</dbReference>
<name>A0A1G2KYN2_9BACT</name>
<dbReference type="PANTHER" id="PTHR34293">
    <property type="entry name" value="HTH-TYPE TRANSCRIPTIONAL REGULATOR TRMBL2"/>
    <property type="match status" value="1"/>
</dbReference>
<dbReference type="InterPro" id="IPR036388">
    <property type="entry name" value="WH-like_DNA-bd_sf"/>
</dbReference>
<dbReference type="InterPro" id="IPR036390">
    <property type="entry name" value="WH_DNA-bd_sf"/>
</dbReference>
<evidence type="ECO:0000259" key="2">
    <source>
        <dbReference type="Pfam" id="PF01978"/>
    </source>
</evidence>
<accession>A0A1G2KYN2</accession>
<feature type="region of interest" description="Disordered" evidence="1">
    <location>
        <begin position="232"/>
        <end position="255"/>
    </location>
</feature>
<protein>
    <recommendedName>
        <fullName evidence="2">Transcription regulator TrmB N-terminal domain-containing protein</fullName>
    </recommendedName>
</protein>
<evidence type="ECO:0000256" key="1">
    <source>
        <dbReference type="SAM" id="MobiDB-lite"/>
    </source>
</evidence>
<proteinExistence type="predicted"/>
<dbReference type="SUPFAM" id="SSF46785">
    <property type="entry name" value="Winged helix' DNA-binding domain"/>
    <property type="match status" value="1"/>
</dbReference>
<dbReference type="AlphaFoldDB" id="A0A1G2KYN2"/>
<dbReference type="InterPro" id="IPR051797">
    <property type="entry name" value="TrmB-like"/>
</dbReference>
<comment type="caution">
    <text evidence="3">The sequence shown here is derived from an EMBL/GenBank/DDBJ whole genome shotgun (WGS) entry which is preliminary data.</text>
</comment>
<dbReference type="Pfam" id="PF01978">
    <property type="entry name" value="TrmB"/>
    <property type="match status" value="1"/>
</dbReference>
<feature type="domain" description="Transcription regulator TrmB N-terminal" evidence="2">
    <location>
        <begin position="7"/>
        <end position="73"/>
    </location>
</feature>
<organism evidence="3 4">
    <name type="scientific">Candidatus Sungbacteria bacterium RIFCSPHIGHO2_02_FULL_53_17</name>
    <dbReference type="NCBI Taxonomy" id="1802275"/>
    <lineage>
        <taxon>Bacteria</taxon>
        <taxon>Candidatus Sungiibacteriota</taxon>
    </lineage>
</organism>
<dbReference type="InterPro" id="IPR002831">
    <property type="entry name" value="Tscrpt_reg_TrmB_N"/>
</dbReference>
<evidence type="ECO:0000313" key="4">
    <source>
        <dbReference type="Proteomes" id="UP000177177"/>
    </source>
</evidence>
<gene>
    <name evidence="3" type="ORF">A3C92_01275</name>
</gene>
<reference evidence="3 4" key="1">
    <citation type="journal article" date="2016" name="Nat. Commun.">
        <title>Thousands of microbial genomes shed light on interconnected biogeochemical processes in an aquifer system.</title>
        <authorList>
            <person name="Anantharaman K."/>
            <person name="Brown C.T."/>
            <person name="Hug L.A."/>
            <person name="Sharon I."/>
            <person name="Castelle C.J."/>
            <person name="Probst A.J."/>
            <person name="Thomas B.C."/>
            <person name="Singh A."/>
            <person name="Wilkins M.J."/>
            <person name="Karaoz U."/>
            <person name="Brodie E.L."/>
            <person name="Williams K.H."/>
            <person name="Hubbard S.S."/>
            <person name="Banfield J.F."/>
        </authorList>
    </citation>
    <scope>NUCLEOTIDE SEQUENCE [LARGE SCALE GENOMIC DNA]</scope>
</reference>
<evidence type="ECO:0000313" key="3">
    <source>
        <dbReference type="EMBL" id="OHA03602.1"/>
    </source>
</evidence>
<dbReference type="PANTHER" id="PTHR34293:SF1">
    <property type="entry name" value="HTH-TYPE TRANSCRIPTIONAL REGULATOR TRMBL2"/>
    <property type="match status" value="1"/>
</dbReference>
<dbReference type="EMBL" id="MHQN01000015">
    <property type="protein sequence ID" value="OHA03602.1"/>
    <property type="molecule type" value="Genomic_DNA"/>
</dbReference>
<dbReference type="Proteomes" id="UP000177177">
    <property type="component" value="Unassembled WGS sequence"/>
</dbReference>